<dbReference type="SUPFAM" id="SSF64288">
    <property type="entry name" value="Chorismate lyase-like"/>
    <property type="match status" value="1"/>
</dbReference>
<dbReference type="InterPro" id="IPR036388">
    <property type="entry name" value="WH-like_DNA-bd_sf"/>
</dbReference>
<evidence type="ECO:0000313" key="7">
    <source>
        <dbReference type="Proteomes" id="UP000831495"/>
    </source>
</evidence>
<dbReference type="SMART" id="SM00866">
    <property type="entry name" value="UTRA"/>
    <property type="match status" value="1"/>
</dbReference>
<dbReference type="InterPro" id="IPR036390">
    <property type="entry name" value="WH_DNA-bd_sf"/>
</dbReference>
<dbReference type="SUPFAM" id="SSF46785">
    <property type="entry name" value="Winged helix' DNA-binding domain"/>
    <property type="match status" value="1"/>
</dbReference>
<organism evidence="6 7">
    <name type="scientific">Bombilactobacillus folatiphilus</name>
    <dbReference type="NCBI Taxonomy" id="2923362"/>
    <lineage>
        <taxon>Bacteria</taxon>
        <taxon>Bacillati</taxon>
        <taxon>Bacillota</taxon>
        <taxon>Bacilli</taxon>
        <taxon>Lactobacillales</taxon>
        <taxon>Lactobacillaceae</taxon>
        <taxon>Bombilactobacillus</taxon>
    </lineage>
</organism>
<dbReference type="SMART" id="SM00345">
    <property type="entry name" value="HTH_GNTR"/>
    <property type="match status" value="1"/>
</dbReference>
<dbReference type="Pfam" id="PF00392">
    <property type="entry name" value="GntR"/>
    <property type="match status" value="1"/>
</dbReference>
<dbReference type="PROSITE" id="PS50949">
    <property type="entry name" value="HTH_GNTR"/>
    <property type="match status" value="1"/>
</dbReference>
<dbReference type="Gene3D" id="1.10.10.10">
    <property type="entry name" value="Winged helix-like DNA-binding domain superfamily/Winged helix DNA-binding domain"/>
    <property type="match status" value="1"/>
</dbReference>
<dbReference type="CDD" id="cd07377">
    <property type="entry name" value="WHTH_GntR"/>
    <property type="match status" value="1"/>
</dbReference>
<name>A0ABY4P8E8_9LACO</name>
<gene>
    <name evidence="6" type="primary">treR</name>
    <name evidence="6" type="ORF">MOO45_06785</name>
</gene>
<protein>
    <recommendedName>
        <fullName evidence="4">Trehalose operon repressor</fullName>
    </recommendedName>
</protein>
<reference evidence="6" key="1">
    <citation type="journal article" date="2022" name="Int. J. Syst. Evol. Microbiol.">
        <title>Apilactobacillus apisilvae sp. nov., Nicolia spurrieriana gen. nov. sp. nov., Bombilactobacillus folatiphilus sp. nov. and Bombilactobacillus thymidiniphilus sp. nov., four new lactic acid bacterial isolates from stingless bees Tetragonula carbonaria and Austroplebeia australis.</title>
        <authorList>
            <person name="Oliphant S.A."/>
            <person name="Watson-Haigh N.S."/>
            <person name="Sumby K.M."/>
            <person name="Gardner J."/>
            <person name="Groom S."/>
            <person name="Jiranek V."/>
        </authorList>
    </citation>
    <scope>NUCLEOTIDE SEQUENCE</scope>
    <source>
        <strain evidence="6">SG4_D2</strain>
    </source>
</reference>
<dbReference type="Pfam" id="PF07702">
    <property type="entry name" value="UTRA"/>
    <property type="match status" value="1"/>
</dbReference>
<feature type="domain" description="HTH gntR-type" evidence="5">
    <location>
        <begin position="1"/>
        <end position="69"/>
    </location>
</feature>
<sequence>MHKINFIFNKLKHQIIHQIYPPNSLLPSENKLTQQYQVSRDTVRKALQLLQNQGYIQKQKGRGSIVLTQPKYPLSVSGIISYQEFTEKLHLDNQTQLISIEKTTLPTDEFISLGGVEPLDVIAVKRVRWIENRARILDIDYLNATVIPHISKQVAQTSLYQYIEQELELKISYAQKEITVAQSTQQDQQYLDLKPHEPVAVVKSITNLADTTPFQYTISRHCAFEFRFQDFARRY</sequence>
<evidence type="ECO:0000256" key="4">
    <source>
        <dbReference type="NCBIfam" id="TIGR02404"/>
    </source>
</evidence>
<dbReference type="InterPro" id="IPR012770">
    <property type="entry name" value="TreR"/>
</dbReference>
<dbReference type="PANTHER" id="PTHR44846:SF12">
    <property type="entry name" value="HTH-TYPE TRANSCRIPTIONAL REGULATOR TRER"/>
    <property type="match status" value="1"/>
</dbReference>
<accession>A0ABY4P8E8</accession>
<evidence type="ECO:0000313" key="6">
    <source>
        <dbReference type="EMBL" id="UQS81892.1"/>
    </source>
</evidence>
<dbReference type="InterPro" id="IPR028978">
    <property type="entry name" value="Chorismate_lyase_/UTRA_dom_sf"/>
</dbReference>
<proteinExistence type="predicted"/>
<dbReference type="PRINTS" id="PR00035">
    <property type="entry name" value="HTHGNTR"/>
</dbReference>
<evidence type="ECO:0000256" key="1">
    <source>
        <dbReference type="ARBA" id="ARBA00023015"/>
    </source>
</evidence>
<dbReference type="Gene3D" id="3.40.1410.10">
    <property type="entry name" value="Chorismate lyase-like"/>
    <property type="match status" value="1"/>
</dbReference>
<evidence type="ECO:0000256" key="3">
    <source>
        <dbReference type="ARBA" id="ARBA00023163"/>
    </source>
</evidence>
<keyword evidence="1" id="KW-0805">Transcription regulation</keyword>
<dbReference type="Proteomes" id="UP000831495">
    <property type="component" value="Chromosome"/>
</dbReference>
<dbReference type="EMBL" id="CP093366">
    <property type="protein sequence ID" value="UQS81892.1"/>
    <property type="molecule type" value="Genomic_DNA"/>
</dbReference>
<evidence type="ECO:0000256" key="2">
    <source>
        <dbReference type="ARBA" id="ARBA00023125"/>
    </source>
</evidence>
<dbReference type="InterPro" id="IPR011663">
    <property type="entry name" value="UTRA"/>
</dbReference>
<keyword evidence="2" id="KW-0238">DNA-binding</keyword>
<dbReference type="RefSeq" id="WP_249514160.1">
    <property type="nucleotide sequence ID" value="NZ_CP093366.1"/>
</dbReference>
<dbReference type="InterPro" id="IPR050679">
    <property type="entry name" value="Bact_HTH_transcr_reg"/>
</dbReference>
<dbReference type="InterPro" id="IPR000524">
    <property type="entry name" value="Tscrpt_reg_HTH_GntR"/>
</dbReference>
<dbReference type="PANTHER" id="PTHR44846">
    <property type="entry name" value="MANNOSYL-D-GLYCERATE TRANSPORT/METABOLISM SYSTEM REPRESSOR MNGR-RELATED"/>
    <property type="match status" value="1"/>
</dbReference>
<keyword evidence="3" id="KW-0804">Transcription</keyword>
<keyword evidence="7" id="KW-1185">Reference proteome</keyword>
<evidence type="ECO:0000259" key="5">
    <source>
        <dbReference type="PROSITE" id="PS50949"/>
    </source>
</evidence>
<dbReference type="NCBIfam" id="TIGR02404">
    <property type="entry name" value="trehalos_R_Bsub"/>
    <property type="match status" value="1"/>
</dbReference>